<gene>
    <name evidence="1" type="ORF">WDJ50_08690</name>
</gene>
<evidence type="ECO:0000313" key="1">
    <source>
        <dbReference type="EMBL" id="WYF43504.1"/>
    </source>
</evidence>
<sequence>MPSPEDLNEVLHLARRLSEPSWSAYVDFLELRGKGLRQPALNRLKTFIAQAQTWSFAERWNFASTVLGSVQNSQWLRIALPEPLVRNVLRPVLKEALTHFPTDPRPAFWLGYENIFVWEAARGDHQQLDWMREAIHRDAEFQPARELFVSLLLRGISWAQHELPSGYLGQPLEDLEALQEGKHVLSGVSSPARRQELAQELEAAQKTARQYLDFQESGAASYRFWCDENGLPYFY</sequence>
<name>A0AAU6PZK9_9DEIO</name>
<reference evidence="1" key="1">
    <citation type="submission" date="2024-03" db="EMBL/GenBank/DDBJ databases">
        <title>Deinococcus weizhi sp. nov., isolated from human skin.</title>
        <authorList>
            <person name="Wei Z."/>
            <person name="Tian F."/>
            <person name="Yang C."/>
            <person name="Xin L.T."/>
            <person name="Wen Z.J."/>
            <person name="Lan K.C."/>
            <person name="Yu L."/>
            <person name="Zhe W."/>
            <person name="Dan F.D."/>
            <person name="Jun W."/>
            <person name="Rui Z."/>
            <person name="Yong X.J."/>
            <person name="Ting Y."/>
            <person name="Wei X."/>
            <person name="Xu Z.G."/>
            <person name="Xin Z."/>
            <person name="Dong F.G."/>
            <person name="Ni X.M."/>
            <person name="Zheng M.G."/>
            <person name="Chun Y."/>
            <person name="Qian W.X."/>
        </authorList>
    </citation>
    <scope>NUCLEOTIDE SEQUENCE</scope>
    <source>
        <strain evidence="1">VB142</strain>
    </source>
</reference>
<dbReference type="RefSeq" id="WP_339094234.1">
    <property type="nucleotide sequence ID" value="NZ_CP149782.1"/>
</dbReference>
<protein>
    <submittedName>
        <fullName evidence="1">Uncharacterized protein</fullName>
    </submittedName>
</protein>
<accession>A0AAU6PZK9</accession>
<dbReference type="AlphaFoldDB" id="A0AAU6PZK9"/>
<proteinExistence type="predicted"/>
<dbReference type="EMBL" id="CP149782">
    <property type="protein sequence ID" value="WYF43504.1"/>
    <property type="molecule type" value="Genomic_DNA"/>
</dbReference>
<organism evidence="1">
    <name type="scientific">Deinococcus sp. VB142</name>
    <dbReference type="NCBI Taxonomy" id="3112952"/>
    <lineage>
        <taxon>Bacteria</taxon>
        <taxon>Thermotogati</taxon>
        <taxon>Deinococcota</taxon>
        <taxon>Deinococci</taxon>
        <taxon>Deinococcales</taxon>
        <taxon>Deinococcaceae</taxon>
        <taxon>Deinococcus</taxon>
    </lineage>
</organism>